<evidence type="ECO:0000313" key="2">
    <source>
        <dbReference type="EnsemblMetazoa" id="PPAI000392-PA"/>
    </source>
</evidence>
<protein>
    <recommendedName>
        <fullName evidence="1">Transposable element P transposase-like RNase H C-terminal domain-containing protein</fullName>
    </recommendedName>
</protein>
<sequence length="118" mass="13598">MGFIGIIICLKNLPHMYREVKQDLTGGMKTYMLNQDHIELFFGSIRTRLGANTNPSVLQFRSAYKRLLTYVQLEKRLDGTNCLASLDDIVVLKVNTSRSLDYINNDVKDENKCMLQHQ</sequence>
<dbReference type="InterPro" id="IPR048367">
    <property type="entry name" value="TNP-like_RNaseH_C"/>
</dbReference>
<dbReference type="Pfam" id="PF21789">
    <property type="entry name" value="TNP-like_RNaseH_C"/>
    <property type="match status" value="1"/>
</dbReference>
<dbReference type="EMBL" id="AJVK01020657">
    <property type="status" value="NOT_ANNOTATED_CDS"/>
    <property type="molecule type" value="Genomic_DNA"/>
</dbReference>
<name>A0A1B0CZ70_PHLPP</name>
<proteinExistence type="predicted"/>
<dbReference type="EnsemblMetazoa" id="PPAI000392-RA">
    <property type="protein sequence ID" value="PPAI000392-PA"/>
    <property type="gene ID" value="PPAI000392"/>
</dbReference>
<organism evidence="2 3">
    <name type="scientific">Phlebotomus papatasi</name>
    <name type="common">Sandfly</name>
    <dbReference type="NCBI Taxonomy" id="29031"/>
    <lineage>
        <taxon>Eukaryota</taxon>
        <taxon>Metazoa</taxon>
        <taxon>Ecdysozoa</taxon>
        <taxon>Arthropoda</taxon>
        <taxon>Hexapoda</taxon>
        <taxon>Insecta</taxon>
        <taxon>Pterygota</taxon>
        <taxon>Neoptera</taxon>
        <taxon>Endopterygota</taxon>
        <taxon>Diptera</taxon>
        <taxon>Nematocera</taxon>
        <taxon>Psychodoidea</taxon>
        <taxon>Psychodidae</taxon>
        <taxon>Phlebotomus</taxon>
        <taxon>Phlebotomus</taxon>
    </lineage>
</organism>
<dbReference type="PANTHER" id="PTHR47577">
    <property type="entry name" value="THAP DOMAIN-CONTAINING PROTEIN 6"/>
    <property type="match status" value="1"/>
</dbReference>
<dbReference type="PANTHER" id="PTHR47577:SF2">
    <property type="entry name" value="THAP DOMAIN CONTAINING 9"/>
    <property type="match status" value="1"/>
</dbReference>
<reference evidence="2" key="1">
    <citation type="submission" date="2022-08" db="UniProtKB">
        <authorList>
            <consortium name="EnsemblMetazoa"/>
        </authorList>
    </citation>
    <scope>IDENTIFICATION</scope>
    <source>
        <strain evidence="2">Israel</strain>
    </source>
</reference>
<accession>A0A1B0CZ70</accession>
<dbReference type="VEuPathDB" id="VectorBase:PPAPM1_004403"/>
<dbReference type="Proteomes" id="UP000092462">
    <property type="component" value="Unassembled WGS sequence"/>
</dbReference>
<keyword evidence="3" id="KW-1185">Reference proteome</keyword>
<dbReference type="VEuPathDB" id="VectorBase:PPAI000392"/>
<evidence type="ECO:0000313" key="3">
    <source>
        <dbReference type="Proteomes" id="UP000092462"/>
    </source>
</evidence>
<evidence type="ECO:0000259" key="1">
    <source>
        <dbReference type="Pfam" id="PF21789"/>
    </source>
</evidence>
<feature type="domain" description="Transposable element P transposase-like RNase H C-terminal" evidence="1">
    <location>
        <begin position="31"/>
        <end position="65"/>
    </location>
</feature>
<dbReference type="AlphaFoldDB" id="A0A1B0CZ70"/>